<feature type="transmembrane region" description="Helical" evidence="1">
    <location>
        <begin position="119"/>
        <end position="139"/>
    </location>
</feature>
<dbReference type="OrthoDB" id="7391283at2"/>
<sequence length="140" mass="14814">MSRPYSRETIARHGAVLEAPRLRTRVDRTFELPTGLYVATVGCYLAFLATLASAFAAPGLIIPLAICALIVVAIFGVPSAWARMAPASVKRPMAFNQFESRGIATLTGHLSAGEATVQVLVLPVLIVLWGLAVVTIAALV</sequence>
<organism evidence="2 3">
    <name type="scientific">Allopontixanthobacter confluentis</name>
    <dbReference type="NCBI Taxonomy" id="1849021"/>
    <lineage>
        <taxon>Bacteria</taxon>
        <taxon>Pseudomonadati</taxon>
        <taxon>Pseudomonadota</taxon>
        <taxon>Alphaproteobacteria</taxon>
        <taxon>Sphingomonadales</taxon>
        <taxon>Erythrobacteraceae</taxon>
        <taxon>Allopontixanthobacter</taxon>
    </lineage>
</organism>
<protein>
    <submittedName>
        <fullName evidence="2">Uncharacterized protein</fullName>
    </submittedName>
</protein>
<feature type="transmembrane region" description="Helical" evidence="1">
    <location>
        <begin position="61"/>
        <end position="82"/>
    </location>
</feature>
<gene>
    <name evidence="2" type="ORF">GRI44_03000</name>
</gene>
<keyword evidence="1" id="KW-0812">Transmembrane</keyword>
<keyword evidence="3" id="KW-1185">Reference proteome</keyword>
<keyword evidence="1" id="KW-0472">Membrane</keyword>
<feature type="transmembrane region" description="Helical" evidence="1">
    <location>
        <begin position="35"/>
        <end position="55"/>
    </location>
</feature>
<dbReference type="AlphaFoldDB" id="A0A6L7GCD9"/>
<dbReference type="RefSeq" id="WP_160599970.1">
    <property type="nucleotide sequence ID" value="NZ_WTYU01000001.1"/>
</dbReference>
<name>A0A6L7GCD9_9SPHN</name>
<proteinExistence type="predicted"/>
<evidence type="ECO:0000256" key="1">
    <source>
        <dbReference type="SAM" id="Phobius"/>
    </source>
</evidence>
<dbReference type="EMBL" id="WTYU01000001">
    <property type="protein sequence ID" value="MXP13722.1"/>
    <property type="molecule type" value="Genomic_DNA"/>
</dbReference>
<dbReference type="Proteomes" id="UP000473531">
    <property type="component" value="Unassembled WGS sequence"/>
</dbReference>
<comment type="caution">
    <text evidence="2">The sequence shown here is derived from an EMBL/GenBank/DDBJ whole genome shotgun (WGS) entry which is preliminary data.</text>
</comment>
<evidence type="ECO:0000313" key="2">
    <source>
        <dbReference type="EMBL" id="MXP13722.1"/>
    </source>
</evidence>
<evidence type="ECO:0000313" key="3">
    <source>
        <dbReference type="Proteomes" id="UP000473531"/>
    </source>
</evidence>
<accession>A0A6L7GCD9</accession>
<reference evidence="2 3" key="1">
    <citation type="submission" date="2019-12" db="EMBL/GenBank/DDBJ databases">
        <title>Genomic-based taxomic classification of the family Erythrobacteraceae.</title>
        <authorList>
            <person name="Xu L."/>
        </authorList>
    </citation>
    <scope>NUCLEOTIDE SEQUENCE [LARGE SCALE GENOMIC DNA]</scope>
    <source>
        <strain evidence="2 3">KCTC 52259</strain>
    </source>
</reference>
<keyword evidence="1" id="KW-1133">Transmembrane helix</keyword>